<dbReference type="InterPro" id="IPR037158">
    <property type="entry name" value="Thr_synth_N_sf"/>
</dbReference>
<dbReference type="InterPro" id="IPR001926">
    <property type="entry name" value="TrpB-like_PALP"/>
</dbReference>
<dbReference type="RefSeq" id="WP_112332465.1">
    <property type="nucleotide sequence ID" value="NZ_QLYR01000003.1"/>
</dbReference>
<organism evidence="8 9">
    <name type="scientific">Hydrogeniiclostridium mannosilyticum</name>
    <dbReference type="NCBI Taxonomy" id="2764322"/>
    <lineage>
        <taxon>Bacteria</taxon>
        <taxon>Bacillati</taxon>
        <taxon>Bacillota</taxon>
        <taxon>Clostridia</taxon>
        <taxon>Eubacteriales</taxon>
        <taxon>Acutalibacteraceae</taxon>
        <taxon>Hydrogeniiclostridium</taxon>
    </lineage>
</organism>
<keyword evidence="3 5" id="KW-0663">Pyridoxal phosphate</keyword>
<dbReference type="InterPro" id="IPR036052">
    <property type="entry name" value="TrpB-like_PALP_sf"/>
</dbReference>
<dbReference type="Pfam" id="PF24857">
    <property type="entry name" value="THR4_C"/>
    <property type="match status" value="1"/>
</dbReference>
<protein>
    <recommendedName>
        <fullName evidence="4">Threonine synthase</fullName>
        <ecNumber evidence="4">4.2.3.1</ecNumber>
    </recommendedName>
</protein>
<comment type="cofactor">
    <cofactor evidence="1 5">
        <name>pyridoxal 5'-phosphate</name>
        <dbReference type="ChEBI" id="CHEBI:597326"/>
    </cofactor>
</comment>
<dbReference type="Pfam" id="PF00291">
    <property type="entry name" value="PALP"/>
    <property type="match status" value="1"/>
</dbReference>
<dbReference type="Proteomes" id="UP000249377">
    <property type="component" value="Unassembled WGS sequence"/>
</dbReference>
<proteinExistence type="inferred from homology"/>
<evidence type="ECO:0000313" key="8">
    <source>
        <dbReference type="EMBL" id="RAQ29234.1"/>
    </source>
</evidence>
<feature type="domain" description="Threonine synthase N-terminal" evidence="7">
    <location>
        <begin position="2"/>
        <end position="79"/>
    </location>
</feature>
<dbReference type="PANTHER" id="PTHR43515:SF1">
    <property type="entry name" value="THREONINE SYNTHASE-LIKE 1"/>
    <property type="match status" value="1"/>
</dbReference>
<evidence type="ECO:0000256" key="4">
    <source>
        <dbReference type="NCBIfam" id="TIGR00260"/>
    </source>
</evidence>
<dbReference type="GO" id="GO:0004795">
    <property type="term" value="F:threonine synthase activity"/>
    <property type="evidence" value="ECO:0007669"/>
    <property type="project" value="UniProtKB-UniRule"/>
</dbReference>
<dbReference type="EC" id="4.2.3.1" evidence="4"/>
<name>A0A328UGZ0_9FIRM</name>
<comment type="caution">
    <text evidence="8">The sequence shown here is derived from an EMBL/GenBank/DDBJ whole genome shotgun (WGS) entry which is preliminary data.</text>
</comment>
<feature type="modified residue" description="N6-(pyridoxal phosphate)lysine" evidence="5">
    <location>
        <position position="116"/>
    </location>
</feature>
<evidence type="ECO:0000256" key="2">
    <source>
        <dbReference type="ARBA" id="ARBA00005517"/>
    </source>
</evidence>
<evidence type="ECO:0000256" key="3">
    <source>
        <dbReference type="ARBA" id="ARBA00022898"/>
    </source>
</evidence>
<evidence type="ECO:0000259" key="6">
    <source>
        <dbReference type="Pfam" id="PF00291"/>
    </source>
</evidence>
<accession>A0A328UGZ0</accession>
<dbReference type="Gene3D" id="3.40.50.1100">
    <property type="match status" value="2"/>
</dbReference>
<evidence type="ECO:0000313" key="9">
    <source>
        <dbReference type="Proteomes" id="UP000249377"/>
    </source>
</evidence>
<dbReference type="PANTHER" id="PTHR43515">
    <property type="entry name" value="THREONINE SYNTHASE-LIKE 1"/>
    <property type="match status" value="1"/>
</dbReference>
<evidence type="ECO:0000256" key="5">
    <source>
        <dbReference type="PIRSR" id="PIRSR604450-51"/>
    </source>
</evidence>
<dbReference type="InterPro" id="IPR029144">
    <property type="entry name" value="Thr_synth_N"/>
</dbReference>
<dbReference type="GO" id="GO:0005737">
    <property type="term" value="C:cytoplasm"/>
    <property type="evidence" value="ECO:0007669"/>
    <property type="project" value="TreeGrafter"/>
</dbReference>
<feature type="domain" description="Tryptophan synthase beta chain-like PALP" evidence="6">
    <location>
        <begin position="90"/>
        <end position="364"/>
    </location>
</feature>
<dbReference type="GO" id="GO:0009088">
    <property type="term" value="P:threonine biosynthetic process"/>
    <property type="evidence" value="ECO:0007669"/>
    <property type="project" value="UniProtKB-UniRule"/>
</dbReference>
<dbReference type="EMBL" id="QLYR01000003">
    <property type="protein sequence ID" value="RAQ29234.1"/>
    <property type="molecule type" value="Genomic_DNA"/>
</dbReference>
<dbReference type="CDD" id="cd01560">
    <property type="entry name" value="Thr-synth_2"/>
    <property type="match status" value="1"/>
</dbReference>
<dbReference type="SUPFAM" id="SSF53686">
    <property type="entry name" value="Tryptophan synthase beta subunit-like PLP-dependent enzymes"/>
    <property type="match status" value="1"/>
</dbReference>
<keyword evidence="9" id="KW-1185">Reference proteome</keyword>
<dbReference type="AlphaFoldDB" id="A0A328UGZ0"/>
<dbReference type="NCBIfam" id="TIGR00260">
    <property type="entry name" value="thrC"/>
    <property type="match status" value="1"/>
</dbReference>
<dbReference type="Pfam" id="PF14821">
    <property type="entry name" value="Thr_synth_N"/>
    <property type="match status" value="1"/>
</dbReference>
<gene>
    <name evidence="8" type="ORF">DPQ25_07050</name>
</gene>
<sequence>MHYKSTRDNSVAVTSAQAIVQGISRDGGLFVPERLPVYTYKDLTALAHGTYAERAEKILGDFLEDFTRQELCECVHSAYETGRFDGNRPAPLSLEQNGDLNMYLLELWHGPTCAFKDMALQILPHLLTKSMQKVQLDKKALILVATSGDTGKAALEGFRDVAGTRVQVFYPKDGVSAMQERQMRTQEGDNVAVCAIEGNFDDAQSGVKKIFADESVKAQLAEAGYVFSSANSINWGRLVPQIVYYFSAYCDLMTSGEMDYEGEKVNIVVPTGNFGNILAAYYAMKMGLPVNKLICASNANNVLTDFLRTGIYDRNRPFHTTISPSMDILISSNLERLLYSLTDSNAERVAAWMESLAKRGRYQVDEAVRSELNRLFFAGFCDDAETQRTIRELYQVENYLCDPHTAVAVNVYQQYAAATGDRTTPAIIASTASPYKFASSVLGALLEGKEALPADEFEQVQTLSAYTGTPIPAPIAELEQKPLRFDQVCAKEGLSAAVLDSVR</sequence>
<keyword evidence="8" id="KW-0456">Lyase</keyword>
<dbReference type="Gene3D" id="3.90.1380.10">
    <property type="entry name" value="Threonine synthase, N-terminal domain"/>
    <property type="match status" value="1"/>
</dbReference>
<evidence type="ECO:0000256" key="1">
    <source>
        <dbReference type="ARBA" id="ARBA00001933"/>
    </source>
</evidence>
<dbReference type="InterPro" id="IPR004450">
    <property type="entry name" value="Thr_synthase-like"/>
</dbReference>
<comment type="similarity">
    <text evidence="2">Belongs to the threonine synthase family.</text>
</comment>
<evidence type="ECO:0000259" key="7">
    <source>
        <dbReference type="Pfam" id="PF14821"/>
    </source>
</evidence>
<reference evidence="8 9" key="1">
    <citation type="submission" date="2018-06" db="EMBL/GenBank/DDBJ databases">
        <title>Noncontiguous genome sequence of Ruminococcaceae bacterium ASD2818.</title>
        <authorList>
            <person name="Chaplin A.V."/>
            <person name="Sokolova S.R."/>
            <person name="Kochetkova T.O."/>
            <person name="Goltsov A.Y."/>
            <person name="Trofimov D.Y."/>
            <person name="Efimov B.A."/>
        </authorList>
    </citation>
    <scope>NUCLEOTIDE SEQUENCE [LARGE SCALE GENOMIC DNA]</scope>
    <source>
        <strain evidence="8 9">ASD2818</strain>
    </source>
</reference>